<evidence type="ECO:0000256" key="2">
    <source>
        <dbReference type="SAM" id="Phobius"/>
    </source>
</evidence>
<keyword evidence="2" id="KW-0812">Transmembrane</keyword>
<dbReference type="EMBL" id="CP092624">
    <property type="protein sequence ID" value="UMM35432.1"/>
    <property type="molecule type" value="Genomic_DNA"/>
</dbReference>
<feature type="transmembrane region" description="Helical" evidence="2">
    <location>
        <begin position="48"/>
        <end position="68"/>
    </location>
</feature>
<protein>
    <submittedName>
        <fullName evidence="3">Uncharacterized protein</fullName>
    </submittedName>
</protein>
<dbReference type="PANTHER" id="PTHR35017:SF2">
    <property type="entry name" value="SHKT DOMAIN-CONTAINING PROTEIN"/>
    <property type="match status" value="1"/>
</dbReference>
<dbReference type="PANTHER" id="PTHR35017">
    <property type="entry name" value="PROTEIN CBG16223-RELATED"/>
    <property type="match status" value="1"/>
</dbReference>
<dbReference type="AlphaFoldDB" id="A0AAE9F0D2"/>
<keyword evidence="2" id="KW-1133">Transmembrane helix</keyword>
<dbReference type="Proteomes" id="UP000829354">
    <property type="component" value="Chromosome V"/>
</dbReference>
<evidence type="ECO:0000313" key="3">
    <source>
        <dbReference type="EMBL" id="UMM35432.1"/>
    </source>
</evidence>
<evidence type="ECO:0000256" key="1">
    <source>
        <dbReference type="SAM" id="MobiDB-lite"/>
    </source>
</evidence>
<feature type="region of interest" description="Disordered" evidence="1">
    <location>
        <begin position="1"/>
        <end position="35"/>
    </location>
</feature>
<keyword evidence="4" id="KW-1185">Reference proteome</keyword>
<organism evidence="3 4">
    <name type="scientific">Caenorhabditis briggsae</name>
    <dbReference type="NCBI Taxonomy" id="6238"/>
    <lineage>
        <taxon>Eukaryota</taxon>
        <taxon>Metazoa</taxon>
        <taxon>Ecdysozoa</taxon>
        <taxon>Nematoda</taxon>
        <taxon>Chromadorea</taxon>
        <taxon>Rhabditida</taxon>
        <taxon>Rhabditina</taxon>
        <taxon>Rhabditomorpha</taxon>
        <taxon>Rhabditoidea</taxon>
        <taxon>Rhabditidae</taxon>
        <taxon>Peloderinae</taxon>
        <taxon>Caenorhabditis</taxon>
    </lineage>
</organism>
<gene>
    <name evidence="3" type="ORF">L5515_008058</name>
</gene>
<proteinExistence type="predicted"/>
<reference evidence="3 4" key="1">
    <citation type="submission" date="2022-04" db="EMBL/GenBank/DDBJ databases">
        <title>Chromosome-level reference genomes for two strains of Caenorhabditis briggsae: an improved platform for comparative genomics.</title>
        <authorList>
            <person name="Stevens L."/>
            <person name="Andersen E."/>
        </authorList>
    </citation>
    <scope>NUCLEOTIDE SEQUENCE [LARGE SCALE GENOMIC DNA]</scope>
    <source>
        <strain evidence="3">VX34</strain>
        <tissue evidence="3">Whole-organism</tissue>
    </source>
</reference>
<sequence>MRKSESKPMNNSVQEEIEHRAVKDSAQNDSDRARVSTQITRRRMELRLFSMYSIILLFSVLAVIPISLSSFQRYPVRRFNQPNVRRLPPHIQRIKATSSSVPVRTTTVQSLPYNFKNLENITSIRQLLMETAISPMKSVGPVARITQNINTAQLPCCRDRFGEQACQSLRKAQPALFEKRCLTDHDFSSIDCCGECRKYIERNKISSENSRSLQKAPAMCKDKHSIGFCRRFKASGMGKYSCSDAEFAVRVCRHSCGYCNDELYSMKNAPSMCSDTNKAIPIVNGTHLYWAFGREDTKKAL</sequence>
<name>A0AAE9F0D2_CAEBR</name>
<accession>A0AAE9F0D2</accession>
<keyword evidence="2" id="KW-0472">Membrane</keyword>
<evidence type="ECO:0000313" key="4">
    <source>
        <dbReference type="Proteomes" id="UP000829354"/>
    </source>
</evidence>